<evidence type="ECO:0000256" key="4">
    <source>
        <dbReference type="ARBA" id="ARBA00022598"/>
    </source>
</evidence>
<evidence type="ECO:0000256" key="8">
    <source>
        <dbReference type="ARBA" id="ARBA00023146"/>
    </source>
</evidence>
<accession>A0A554LD37</accession>
<dbReference type="GO" id="GO:0004824">
    <property type="term" value="F:lysine-tRNA ligase activity"/>
    <property type="evidence" value="ECO:0007669"/>
    <property type="project" value="InterPro"/>
</dbReference>
<dbReference type="Pfam" id="PF19269">
    <property type="entry name" value="Anticodon_2"/>
    <property type="match status" value="1"/>
</dbReference>
<dbReference type="SUPFAM" id="SSF48163">
    <property type="entry name" value="An anticodon-binding domain of class I aminoacyl-tRNA synthetases"/>
    <property type="match status" value="1"/>
</dbReference>
<evidence type="ECO:0000256" key="2">
    <source>
        <dbReference type="ARBA" id="ARBA00005594"/>
    </source>
</evidence>
<comment type="similarity">
    <text evidence="2">Belongs to the class-I aminoacyl-tRNA synthetase family.</text>
</comment>
<keyword evidence="7" id="KW-0648">Protein biosynthesis</keyword>
<feature type="non-terminal residue" evidence="10">
    <location>
        <position position="1"/>
    </location>
</feature>
<protein>
    <submittedName>
        <fullName evidence="10">Lysyl-tRNA synthetase, class I</fullName>
    </submittedName>
</protein>
<dbReference type="InterPro" id="IPR008925">
    <property type="entry name" value="aa_tRNA-synth_I_cd-bd_sf"/>
</dbReference>
<evidence type="ECO:0000256" key="5">
    <source>
        <dbReference type="ARBA" id="ARBA00022741"/>
    </source>
</evidence>
<evidence type="ECO:0000256" key="6">
    <source>
        <dbReference type="ARBA" id="ARBA00022840"/>
    </source>
</evidence>
<dbReference type="GO" id="GO:0006430">
    <property type="term" value="P:lysyl-tRNA aminoacylation"/>
    <property type="evidence" value="ECO:0007669"/>
    <property type="project" value="InterPro"/>
</dbReference>
<organism evidence="10 11">
    <name type="scientific">Candidatus Berkelbacteria bacterium Licking1014_96</name>
    <dbReference type="NCBI Taxonomy" id="2017149"/>
    <lineage>
        <taxon>Bacteria</taxon>
        <taxon>Candidatus Berkelbacteria</taxon>
    </lineage>
</organism>
<feature type="domain" description="Aminoacyl-tRNA synthetase class I anticodon-binding" evidence="9">
    <location>
        <begin position="24"/>
        <end position="113"/>
    </location>
</feature>
<comment type="subcellular location">
    <subcellularLocation>
        <location evidence="1">Cytoplasm</location>
    </subcellularLocation>
</comment>
<proteinExistence type="inferred from homology"/>
<sequence length="114" mass="13286">RKKYAKIWLKRFAPERYIFSVQEKLPASAKRLSDGQKEFLSGIKEIVESSKSITGDELHQQIHQLKEKMKISPRDAFSAIYLIFLNKDSGPQAGWFLASLEREFMIKRIEEAIK</sequence>
<dbReference type="AlphaFoldDB" id="A0A554LD37"/>
<reference evidence="10 11" key="1">
    <citation type="submission" date="2017-07" db="EMBL/GenBank/DDBJ databases">
        <title>Mechanisms for carbon and nitrogen cycling indicate functional differentiation within the Candidate Phyla Radiation.</title>
        <authorList>
            <person name="Danczak R.E."/>
            <person name="Johnston M.D."/>
            <person name="Kenah C."/>
            <person name="Slattery M."/>
            <person name="Wrighton K.C."/>
            <person name="Wilkins M.J."/>
        </authorList>
    </citation>
    <scope>NUCLEOTIDE SEQUENCE [LARGE SCALE GENOMIC DNA]</scope>
    <source>
        <strain evidence="10">Licking1014_96</strain>
    </source>
</reference>
<dbReference type="InterPro" id="IPR045462">
    <property type="entry name" value="aa-tRNA-synth_I_cd-bd"/>
</dbReference>
<evidence type="ECO:0000256" key="7">
    <source>
        <dbReference type="ARBA" id="ARBA00022917"/>
    </source>
</evidence>
<evidence type="ECO:0000256" key="3">
    <source>
        <dbReference type="ARBA" id="ARBA00022490"/>
    </source>
</evidence>
<dbReference type="InterPro" id="IPR020751">
    <property type="entry name" value="aa-tRNA-synth_I_codon-bd_sub2"/>
</dbReference>
<dbReference type="Gene3D" id="1.10.10.350">
    <property type="match status" value="1"/>
</dbReference>
<evidence type="ECO:0000259" key="9">
    <source>
        <dbReference type="Pfam" id="PF19269"/>
    </source>
</evidence>
<dbReference type="PANTHER" id="PTHR37940">
    <property type="entry name" value="LYSINE--TRNA LIGASE"/>
    <property type="match status" value="1"/>
</dbReference>
<keyword evidence="8 10" id="KW-0030">Aminoacyl-tRNA synthetase</keyword>
<dbReference type="GO" id="GO:0005737">
    <property type="term" value="C:cytoplasm"/>
    <property type="evidence" value="ECO:0007669"/>
    <property type="project" value="UniProtKB-SubCell"/>
</dbReference>
<gene>
    <name evidence="10" type="ORF">CEN92_376</name>
</gene>
<keyword evidence="3" id="KW-0963">Cytoplasm</keyword>
<evidence type="ECO:0000313" key="10">
    <source>
        <dbReference type="EMBL" id="TSC90813.1"/>
    </source>
</evidence>
<keyword evidence="6" id="KW-0067">ATP-binding</keyword>
<keyword evidence="5" id="KW-0547">Nucleotide-binding</keyword>
<dbReference type="GO" id="GO:0000049">
    <property type="term" value="F:tRNA binding"/>
    <property type="evidence" value="ECO:0007669"/>
    <property type="project" value="InterPro"/>
</dbReference>
<keyword evidence="4" id="KW-0436">Ligase</keyword>
<evidence type="ECO:0000256" key="1">
    <source>
        <dbReference type="ARBA" id="ARBA00004496"/>
    </source>
</evidence>
<dbReference type="Proteomes" id="UP000318296">
    <property type="component" value="Unassembled WGS sequence"/>
</dbReference>
<evidence type="ECO:0000313" key="11">
    <source>
        <dbReference type="Proteomes" id="UP000318296"/>
    </source>
</evidence>
<name>A0A554LD37_9BACT</name>
<dbReference type="EMBL" id="VMGH01000057">
    <property type="protein sequence ID" value="TSC90813.1"/>
    <property type="molecule type" value="Genomic_DNA"/>
</dbReference>
<dbReference type="GO" id="GO:0005524">
    <property type="term" value="F:ATP binding"/>
    <property type="evidence" value="ECO:0007669"/>
    <property type="project" value="UniProtKB-KW"/>
</dbReference>
<dbReference type="InterPro" id="IPR002904">
    <property type="entry name" value="Lys-tRNA-ligase"/>
</dbReference>
<comment type="caution">
    <text evidence="10">The sequence shown here is derived from an EMBL/GenBank/DDBJ whole genome shotgun (WGS) entry which is preliminary data.</text>
</comment>
<dbReference type="PANTHER" id="PTHR37940:SF1">
    <property type="entry name" value="LYSINE--TRNA LIGASE"/>
    <property type="match status" value="1"/>
</dbReference>